<reference evidence="1" key="2">
    <citation type="submission" date="2020-11" db="EMBL/GenBank/DDBJ databases">
        <authorList>
            <person name="McCartney M.A."/>
            <person name="Auch B."/>
            <person name="Kono T."/>
            <person name="Mallez S."/>
            <person name="Becker A."/>
            <person name="Gohl D.M."/>
            <person name="Silverstein K.A.T."/>
            <person name="Koren S."/>
            <person name="Bechman K.B."/>
            <person name="Herman A."/>
            <person name="Abrahante J.E."/>
            <person name="Garbe J."/>
        </authorList>
    </citation>
    <scope>NUCLEOTIDE SEQUENCE</scope>
    <source>
        <strain evidence="1">Duluth1</strain>
        <tissue evidence="1">Whole animal</tissue>
    </source>
</reference>
<dbReference type="EMBL" id="JAIWYP010000004">
    <property type="protein sequence ID" value="KAH3832777.1"/>
    <property type="molecule type" value="Genomic_DNA"/>
</dbReference>
<organism evidence="1 2">
    <name type="scientific">Dreissena polymorpha</name>
    <name type="common">Zebra mussel</name>
    <name type="synonym">Mytilus polymorpha</name>
    <dbReference type="NCBI Taxonomy" id="45954"/>
    <lineage>
        <taxon>Eukaryota</taxon>
        <taxon>Metazoa</taxon>
        <taxon>Spiralia</taxon>
        <taxon>Lophotrochozoa</taxon>
        <taxon>Mollusca</taxon>
        <taxon>Bivalvia</taxon>
        <taxon>Autobranchia</taxon>
        <taxon>Heteroconchia</taxon>
        <taxon>Euheterodonta</taxon>
        <taxon>Imparidentia</taxon>
        <taxon>Neoheterodontei</taxon>
        <taxon>Myida</taxon>
        <taxon>Dreissenoidea</taxon>
        <taxon>Dreissenidae</taxon>
        <taxon>Dreissena</taxon>
    </lineage>
</organism>
<evidence type="ECO:0000313" key="1">
    <source>
        <dbReference type="EMBL" id="KAH3832777.1"/>
    </source>
</evidence>
<reference evidence="1" key="1">
    <citation type="journal article" date="2019" name="bioRxiv">
        <title>The Genome of the Zebra Mussel, Dreissena polymorpha: A Resource for Invasive Species Research.</title>
        <authorList>
            <person name="McCartney M.A."/>
            <person name="Auch B."/>
            <person name="Kono T."/>
            <person name="Mallez S."/>
            <person name="Zhang Y."/>
            <person name="Obille A."/>
            <person name="Becker A."/>
            <person name="Abrahante J.E."/>
            <person name="Garbe J."/>
            <person name="Badalamenti J.P."/>
            <person name="Herman A."/>
            <person name="Mangelson H."/>
            <person name="Liachko I."/>
            <person name="Sullivan S."/>
            <person name="Sone E.D."/>
            <person name="Koren S."/>
            <person name="Silverstein K.A.T."/>
            <person name="Beckman K.B."/>
            <person name="Gohl D.M."/>
        </authorList>
    </citation>
    <scope>NUCLEOTIDE SEQUENCE</scope>
    <source>
        <strain evidence="1">Duluth1</strain>
        <tissue evidence="1">Whole animal</tissue>
    </source>
</reference>
<name>A0A9D4K4B0_DREPO</name>
<keyword evidence="2" id="KW-1185">Reference proteome</keyword>
<sequence length="119" mass="13272">MLGDISLTREIIVAEIEDDALLGIDILQNDEGGPADLLLSRGVILFQGKEIPCIQMGLKEEIRKVRAADNYTIPGQSEAIIYVMVDRLKSDDLMQDTELFTSNRSFQRDIPYAHGICFG</sequence>
<accession>A0A9D4K4B0</accession>
<comment type="caution">
    <text evidence="1">The sequence shown here is derived from an EMBL/GenBank/DDBJ whole genome shotgun (WGS) entry which is preliminary data.</text>
</comment>
<gene>
    <name evidence="1" type="ORF">DPMN_106072</name>
</gene>
<proteinExistence type="predicted"/>
<dbReference type="AlphaFoldDB" id="A0A9D4K4B0"/>
<protein>
    <submittedName>
        <fullName evidence="1">Uncharacterized protein</fullName>
    </submittedName>
</protein>
<dbReference type="Proteomes" id="UP000828390">
    <property type="component" value="Unassembled WGS sequence"/>
</dbReference>
<evidence type="ECO:0000313" key="2">
    <source>
        <dbReference type="Proteomes" id="UP000828390"/>
    </source>
</evidence>